<evidence type="ECO:0000256" key="3">
    <source>
        <dbReference type="SAM" id="MobiDB-lite"/>
    </source>
</evidence>
<evidence type="ECO:0000259" key="4">
    <source>
        <dbReference type="PROSITE" id="PS50048"/>
    </source>
</evidence>
<feature type="coiled-coil region" evidence="2">
    <location>
        <begin position="84"/>
        <end position="111"/>
    </location>
</feature>
<name>A0A8E5HVC5_USTVR</name>
<dbReference type="OrthoDB" id="2943660at2759"/>
<sequence length="305" mass="33482">MEKSFRRLLPRRSPSPITDAAAPEGLASIQQTPTGRRATKSVRAACESCRRQKCKCDGERPSCSHCLRQMIECMYTTNAGETRSSALRRRCSALEEELETLQKLVRHIRDSPPDEAERIVAHVRSGAQAVAAYHSYFAQQDGVLYASVAAEPDLEAAALQLDSASAPSPVLRNRVQLQAYPWTSIAPDDVVSNLIAQYFILERSILFPVVHYESFTNEMKNGDIASATCCSPLLVNAICAQQCFLSPGYSLGTSESRHLGQGFLDESYRLLQLRAGPVTLPIAQAVTLIYQAELAKEVFDVTSGV</sequence>
<dbReference type="Proteomes" id="UP000027002">
    <property type="component" value="Chromosome 5"/>
</dbReference>
<dbReference type="PROSITE" id="PS50048">
    <property type="entry name" value="ZN2_CY6_FUNGAL_2"/>
    <property type="match status" value="1"/>
</dbReference>
<evidence type="ECO:0000313" key="6">
    <source>
        <dbReference type="Proteomes" id="UP000027002"/>
    </source>
</evidence>
<dbReference type="RefSeq" id="XP_042999912.1">
    <property type="nucleotide sequence ID" value="XM_043143977.1"/>
</dbReference>
<dbReference type="Gene3D" id="4.10.240.10">
    <property type="entry name" value="Zn(2)-C6 fungal-type DNA-binding domain"/>
    <property type="match status" value="1"/>
</dbReference>
<feature type="compositionally biased region" description="Basic residues" evidence="3">
    <location>
        <begin position="1"/>
        <end position="10"/>
    </location>
</feature>
<dbReference type="KEGG" id="uvi:66067257"/>
<dbReference type="InterPro" id="IPR001138">
    <property type="entry name" value="Zn2Cys6_DnaBD"/>
</dbReference>
<dbReference type="EMBL" id="CP072757">
    <property type="protein sequence ID" value="QUC22239.1"/>
    <property type="molecule type" value="Genomic_DNA"/>
</dbReference>
<dbReference type="SUPFAM" id="SSF57701">
    <property type="entry name" value="Zn2/Cys6 DNA-binding domain"/>
    <property type="match status" value="1"/>
</dbReference>
<dbReference type="CDD" id="cd00067">
    <property type="entry name" value="GAL4"/>
    <property type="match status" value="1"/>
</dbReference>
<accession>A0A8E5HVC5</accession>
<gene>
    <name evidence="5" type="ORF">UV8b_06480</name>
</gene>
<dbReference type="PRINTS" id="PR00755">
    <property type="entry name" value="AFLATOXINBRP"/>
</dbReference>
<dbReference type="InterPro" id="IPR053187">
    <property type="entry name" value="Notoamide_regulator"/>
</dbReference>
<reference evidence="5" key="1">
    <citation type="submission" date="2020-03" db="EMBL/GenBank/DDBJ databases">
        <title>A mixture of massive structural variations and highly conserved coding sequences in Ustilaginoidea virens genome.</title>
        <authorList>
            <person name="Zhang K."/>
            <person name="Zhao Z."/>
            <person name="Zhang Z."/>
            <person name="Li Y."/>
            <person name="Hsiang T."/>
            <person name="Sun W."/>
        </authorList>
    </citation>
    <scope>NUCLEOTIDE SEQUENCE</scope>
    <source>
        <strain evidence="5">UV-8b</strain>
    </source>
</reference>
<protein>
    <recommendedName>
        <fullName evidence="4">Zn(2)-C6 fungal-type domain-containing protein</fullName>
    </recommendedName>
</protein>
<dbReference type="CDD" id="cd12148">
    <property type="entry name" value="fungal_TF_MHR"/>
    <property type="match status" value="1"/>
</dbReference>
<keyword evidence="1" id="KW-0539">Nucleus</keyword>
<evidence type="ECO:0000313" key="5">
    <source>
        <dbReference type="EMBL" id="QUC22239.1"/>
    </source>
</evidence>
<feature type="region of interest" description="Disordered" evidence="3">
    <location>
        <begin position="1"/>
        <end position="36"/>
    </location>
</feature>
<dbReference type="GO" id="GO:0008270">
    <property type="term" value="F:zinc ion binding"/>
    <property type="evidence" value="ECO:0007669"/>
    <property type="project" value="InterPro"/>
</dbReference>
<evidence type="ECO:0000256" key="2">
    <source>
        <dbReference type="SAM" id="Coils"/>
    </source>
</evidence>
<feature type="domain" description="Zn(2)-C6 fungal-type" evidence="4">
    <location>
        <begin position="45"/>
        <end position="75"/>
    </location>
</feature>
<dbReference type="SMART" id="SM00066">
    <property type="entry name" value="GAL4"/>
    <property type="match status" value="1"/>
</dbReference>
<dbReference type="PROSITE" id="PS00463">
    <property type="entry name" value="ZN2_CY6_FUNGAL_1"/>
    <property type="match status" value="1"/>
</dbReference>
<organism evidence="5 6">
    <name type="scientific">Ustilaginoidea virens</name>
    <name type="common">Rice false smut fungus</name>
    <name type="synonym">Villosiclava virens</name>
    <dbReference type="NCBI Taxonomy" id="1159556"/>
    <lineage>
        <taxon>Eukaryota</taxon>
        <taxon>Fungi</taxon>
        <taxon>Dikarya</taxon>
        <taxon>Ascomycota</taxon>
        <taxon>Pezizomycotina</taxon>
        <taxon>Sordariomycetes</taxon>
        <taxon>Hypocreomycetidae</taxon>
        <taxon>Hypocreales</taxon>
        <taxon>Clavicipitaceae</taxon>
        <taxon>Ustilaginoidea</taxon>
    </lineage>
</organism>
<keyword evidence="6" id="KW-1185">Reference proteome</keyword>
<keyword evidence="2" id="KW-0175">Coiled coil</keyword>
<dbReference type="GO" id="GO:0000981">
    <property type="term" value="F:DNA-binding transcription factor activity, RNA polymerase II-specific"/>
    <property type="evidence" value="ECO:0007669"/>
    <property type="project" value="InterPro"/>
</dbReference>
<dbReference type="InterPro" id="IPR036864">
    <property type="entry name" value="Zn2-C6_fun-type_DNA-bd_sf"/>
</dbReference>
<dbReference type="PANTHER" id="PTHR47256">
    <property type="entry name" value="ZN(II)2CYS6 TRANSCRIPTION FACTOR (EUROFUNG)-RELATED"/>
    <property type="match status" value="1"/>
</dbReference>
<dbReference type="Pfam" id="PF00172">
    <property type="entry name" value="Zn_clus"/>
    <property type="match status" value="1"/>
</dbReference>
<evidence type="ECO:0000256" key="1">
    <source>
        <dbReference type="ARBA" id="ARBA00023242"/>
    </source>
</evidence>
<dbReference type="GeneID" id="66067257"/>
<dbReference type="AlphaFoldDB" id="A0A8E5HVC5"/>
<dbReference type="PANTHER" id="PTHR47256:SF1">
    <property type="entry name" value="ZN(II)2CYS6 TRANSCRIPTION FACTOR (EUROFUNG)"/>
    <property type="match status" value="1"/>
</dbReference>
<proteinExistence type="predicted"/>